<protein>
    <submittedName>
        <fullName evidence="2">Ferric reductase</fullName>
    </submittedName>
</protein>
<feature type="transmembrane region" description="Helical" evidence="1">
    <location>
        <begin position="83"/>
        <end position="103"/>
    </location>
</feature>
<reference evidence="2 3" key="1">
    <citation type="submission" date="2019-12" db="EMBL/GenBank/DDBJ databases">
        <authorList>
            <person name="Kun Z."/>
        </authorList>
    </citation>
    <scope>NUCLEOTIDE SEQUENCE [LARGE SCALE GENOMIC DNA]</scope>
    <source>
        <strain evidence="2 3">YIM 123512</strain>
    </source>
</reference>
<evidence type="ECO:0000313" key="3">
    <source>
        <dbReference type="Proteomes" id="UP000473325"/>
    </source>
</evidence>
<gene>
    <name evidence="2" type="ORF">GRQ65_19935</name>
</gene>
<dbReference type="Proteomes" id="UP000473325">
    <property type="component" value="Unassembled WGS sequence"/>
</dbReference>
<keyword evidence="1" id="KW-0812">Transmembrane</keyword>
<sequence>MTLWFLARAAGFTAVVAASFAVGLGALGSSSPVASRRVLTQLAHRSAAVLTLAFLALHVVLLVTDSHVDLSALGALVPFTAGWQPVALGLGTLAAYGFGVVSLTGALRGRLAASAGAARAWRGVHLSAYVAWVLAMGHGILAGTDTGAGWALALYAVCAAGVGAAVAVRLGALARARRAPLHRTRTRALVGAAR</sequence>
<evidence type="ECO:0000256" key="1">
    <source>
        <dbReference type="SAM" id="Phobius"/>
    </source>
</evidence>
<proteinExistence type="predicted"/>
<keyword evidence="3" id="KW-1185">Reference proteome</keyword>
<feature type="transmembrane region" description="Helical" evidence="1">
    <location>
        <begin position="6"/>
        <end position="30"/>
    </location>
</feature>
<dbReference type="EMBL" id="WUEK01000015">
    <property type="protein sequence ID" value="MXG91818.1"/>
    <property type="molecule type" value="Genomic_DNA"/>
</dbReference>
<feature type="transmembrane region" description="Helical" evidence="1">
    <location>
        <begin position="148"/>
        <end position="168"/>
    </location>
</feature>
<name>A0A6L7F3L6_9ACTN</name>
<keyword evidence="1" id="KW-0472">Membrane</keyword>
<organism evidence="2 3">
    <name type="scientific">Nocardioides flavescens</name>
    <dbReference type="NCBI Taxonomy" id="2691959"/>
    <lineage>
        <taxon>Bacteria</taxon>
        <taxon>Bacillati</taxon>
        <taxon>Actinomycetota</taxon>
        <taxon>Actinomycetes</taxon>
        <taxon>Propionibacteriales</taxon>
        <taxon>Nocardioidaceae</taxon>
        <taxon>Nocardioides</taxon>
    </lineage>
</organism>
<comment type="caution">
    <text evidence="2">The sequence shown here is derived from an EMBL/GenBank/DDBJ whole genome shotgun (WGS) entry which is preliminary data.</text>
</comment>
<evidence type="ECO:0000313" key="2">
    <source>
        <dbReference type="EMBL" id="MXG91818.1"/>
    </source>
</evidence>
<dbReference type="RefSeq" id="WP_160879751.1">
    <property type="nucleotide sequence ID" value="NZ_WUEK01000015.1"/>
</dbReference>
<feature type="transmembrane region" description="Helical" evidence="1">
    <location>
        <begin position="124"/>
        <end position="142"/>
    </location>
</feature>
<accession>A0A6L7F3L6</accession>
<dbReference type="AlphaFoldDB" id="A0A6L7F3L6"/>
<keyword evidence="1" id="KW-1133">Transmembrane helix</keyword>
<feature type="transmembrane region" description="Helical" evidence="1">
    <location>
        <begin position="42"/>
        <end position="63"/>
    </location>
</feature>